<evidence type="ECO:0000313" key="2">
    <source>
        <dbReference type="EMBL" id="MDA3733992.1"/>
    </source>
</evidence>
<dbReference type="Gene3D" id="2.40.10.170">
    <property type="match status" value="1"/>
</dbReference>
<dbReference type="InterPro" id="IPR042215">
    <property type="entry name" value="CarD-like_C"/>
</dbReference>
<accession>A0AA42DVX2</accession>
<protein>
    <submittedName>
        <fullName evidence="2">CarD family transcriptional regulator</fullName>
    </submittedName>
</protein>
<dbReference type="Proteomes" id="UP001169242">
    <property type="component" value="Unassembled WGS sequence"/>
</dbReference>
<dbReference type="InterPro" id="IPR003711">
    <property type="entry name" value="CarD-like/TRCF_RID"/>
</dbReference>
<reference evidence="2" key="1">
    <citation type="journal article" date="2023" name="Int. J. Syst. Evol. Microbiol.">
        <title>&lt;i&gt;Holtiella tumoricola&lt;/i&gt; gen. nov. sp. nov., isolated from a human clinical sample.</title>
        <authorList>
            <person name="Allen-Vercoe E."/>
            <person name="Daigneault M.C."/>
            <person name="Vancuren S.J."/>
            <person name="Cochrane K."/>
            <person name="O'Neal L.L."/>
            <person name="Sankaranarayanan K."/>
            <person name="Lawson P.A."/>
        </authorList>
    </citation>
    <scope>NUCLEOTIDE SEQUENCE</scope>
    <source>
        <strain evidence="2">CC70A</strain>
    </source>
</reference>
<comment type="caution">
    <text evidence="2">The sequence shown here is derived from an EMBL/GenBank/DDBJ whole genome shotgun (WGS) entry which is preliminary data.</text>
</comment>
<dbReference type="InterPro" id="IPR036101">
    <property type="entry name" value="CarD-like/TRCF_RID_sf"/>
</dbReference>
<evidence type="ECO:0000313" key="3">
    <source>
        <dbReference type="Proteomes" id="UP001169242"/>
    </source>
</evidence>
<name>A0AA42DVX2_9FIRM</name>
<proteinExistence type="predicted"/>
<organism evidence="2 3">
    <name type="scientific">Holtiella tumoricola</name>
    <dbReference type="NCBI Taxonomy" id="3018743"/>
    <lineage>
        <taxon>Bacteria</taxon>
        <taxon>Bacillati</taxon>
        <taxon>Bacillota</taxon>
        <taxon>Clostridia</taxon>
        <taxon>Lachnospirales</taxon>
        <taxon>Cellulosilyticaceae</taxon>
        <taxon>Holtiella</taxon>
    </lineage>
</organism>
<evidence type="ECO:0000259" key="1">
    <source>
        <dbReference type="SMART" id="SM01058"/>
    </source>
</evidence>
<dbReference type="EMBL" id="JAQIFT010000069">
    <property type="protein sequence ID" value="MDA3733992.1"/>
    <property type="molecule type" value="Genomic_DNA"/>
</dbReference>
<feature type="domain" description="CarD-like/TRCF RNAP-interacting" evidence="1">
    <location>
        <begin position="1"/>
        <end position="113"/>
    </location>
</feature>
<dbReference type="RefSeq" id="WP_271013651.1">
    <property type="nucleotide sequence ID" value="NZ_JAQIFT010000069.1"/>
</dbReference>
<dbReference type="SMART" id="SM01058">
    <property type="entry name" value="CarD_TRCF"/>
    <property type="match status" value="1"/>
</dbReference>
<gene>
    <name evidence="2" type="ORF">PBV87_21185</name>
</gene>
<dbReference type="AlphaFoldDB" id="A0AA42DVX2"/>
<sequence>MFQVGDYIIYGYNNVCRVEEIGKFDIQGTPQDKEYYYLVPVYAPGSKVFTPVDNNKVMMRPILTKEEAWTLIDELKMIEPLDIPDFRKKEEVYKEALRSCDSRQWVRVIKTVYLIREERQAEGKKATASDEKYFNIAKEELHKELAIVLDIAKDEVEDVILARI</sequence>
<dbReference type="GO" id="GO:0009303">
    <property type="term" value="P:rRNA transcription"/>
    <property type="evidence" value="ECO:0007669"/>
    <property type="project" value="TreeGrafter"/>
</dbReference>
<dbReference type="PANTHER" id="PTHR38447">
    <property type="entry name" value="TRANSCRIPTION FACTOR YDEB-RELATED"/>
    <property type="match status" value="1"/>
</dbReference>
<dbReference type="InterPro" id="IPR052531">
    <property type="entry name" value="CarD-like_regulator"/>
</dbReference>
<keyword evidence="3" id="KW-1185">Reference proteome</keyword>
<dbReference type="Pfam" id="PF02559">
    <property type="entry name" value="CarD_TRCF_RID"/>
    <property type="match status" value="1"/>
</dbReference>
<dbReference type="SUPFAM" id="SSF141259">
    <property type="entry name" value="CarD-like"/>
    <property type="match status" value="1"/>
</dbReference>
<dbReference type="PANTHER" id="PTHR38447:SF1">
    <property type="entry name" value="RNA POLYMERASE-BINDING TRANSCRIPTION FACTOR CARD"/>
    <property type="match status" value="1"/>
</dbReference>
<dbReference type="Gene3D" id="1.20.58.1290">
    <property type="entry name" value="CarD-like, C-terminal domain"/>
    <property type="match status" value="1"/>
</dbReference>